<comment type="function">
    <text evidence="11">Responsible for channeling the electrons from the oxidation of dihydroorotate from the FMN redox center in the PyrD type B subunit to the ultimate electron acceptor NAD(+).</text>
</comment>
<comment type="cofactor">
    <cofactor evidence="11">
        <name>[2Fe-2S] cluster</name>
        <dbReference type="ChEBI" id="CHEBI:190135"/>
    </cofactor>
    <text evidence="11">Binds 1 [2Fe-2S] cluster per subunit.</text>
</comment>
<evidence type="ECO:0000256" key="13">
    <source>
        <dbReference type="PIRSR" id="PIRSR006816-2"/>
    </source>
</evidence>
<evidence type="ECO:0000256" key="6">
    <source>
        <dbReference type="ARBA" id="ARBA00022827"/>
    </source>
</evidence>
<comment type="pathway">
    <text evidence="11">Pyrimidine metabolism; UMP biosynthesis via de novo pathway; orotate from (S)-dihydroorotate (NAD(+) route): step 1/1.</text>
</comment>
<dbReference type="RefSeq" id="WP_092455217.1">
    <property type="nucleotide sequence ID" value="NZ_FOJI01000011.1"/>
</dbReference>
<feature type="binding site" evidence="11 12">
    <location>
        <begin position="69"/>
        <end position="71"/>
    </location>
    <ligand>
        <name>FAD</name>
        <dbReference type="ChEBI" id="CHEBI:57692"/>
    </ligand>
</feature>
<dbReference type="PRINTS" id="PR00409">
    <property type="entry name" value="PHDIOXRDTASE"/>
</dbReference>
<keyword evidence="8 11" id="KW-0249">Electron transport</keyword>
<dbReference type="Pfam" id="PF00175">
    <property type="entry name" value="NAD_binding_1"/>
    <property type="match status" value="1"/>
</dbReference>
<feature type="binding site" evidence="11 12">
    <location>
        <begin position="54"/>
        <end position="57"/>
    </location>
    <ligand>
        <name>FAD</name>
        <dbReference type="ChEBI" id="CHEBI:57692"/>
    </ligand>
</feature>
<proteinExistence type="inferred from homology"/>
<dbReference type="InterPro" id="IPR050353">
    <property type="entry name" value="PyrK_electron_transfer"/>
</dbReference>
<dbReference type="Gene3D" id="2.10.240.10">
    <property type="entry name" value="Dihydroorotate dehydrogenase, electron transfer subunit"/>
    <property type="match status" value="1"/>
</dbReference>
<dbReference type="CDD" id="cd06218">
    <property type="entry name" value="DHOD_e_trans"/>
    <property type="match status" value="1"/>
</dbReference>
<comment type="similarity">
    <text evidence="1 11">Belongs to the PyrK family.</text>
</comment>
<keyword evidence="10 11" id="KW-0411">Iron-sulfur</keyword>
<dbReference type="InterPro" id="IPR037117">
    <property type="entry name" value="Dihydroorotate_DH_ele_sf"/>
</dbReference>
<dbReference type="GO" id="GO:0016491">
    <property type="term" value="F:oxidoreductase activity"/>
    <property type="evidence" value="ECO:0007669"/>
    <property type="project" value="InterPro"/>
</dbReference>
<evidence type="ECO:0000256" key="1">
    <source>
        <dbReference type="ARBA" id="ARBA00006422"/>
    </source>
</evidence>
<evidence type="ECO:0000313" key="16">
    <source>
        <dbReference type="Proteomes" id="UP000199701"/>
    </source>
</evidence>
<dbReference type="InterPro" id="IPR039261">
    <property type="entry name" value="FNR_nucleotide-bd"/>
</dbReference>
<comment type="subunit">
    <text evidence="11">Heterotetramer of 2 PyrK and 2 PyrD type B subunits.</text>
</comment>
<accession>A0A1I0R4H7</accession>
<dbReference type="AlphaFoldDB" id="A0A1I0R4H7"/>
<dbReference type="InterPro" id="IPR001433">
    <property type="entry name" value="OxRdtase_FAD/NAD-bd"/>
</dbReference>
<dbReference type="GO" id="GO:0051537">
    <property type="term" value="F:2 iron, 2 sulfur cluster binding"/>
    <property type="evidence" value="ECO:0007669"/>
    <property type="project" value="UniProtKB-KW"/>
</dbReference>
<dbReference type="PROSITE" id="PS51384">
    <property type="entry name" value="FAD_FR"/>
    <property type="match status" value="1"/>
</dbReference>
<dbReference type="InterPro" id="IPR012165">
    <property type="entry name" value="Cyt_c3_hydrogenase_gsu"/>
</dbReference>
<keyword evidence="3 11" id="KW-0285">Flavoprotein</keyword>
<reference evidence="15 16" key="1">
    <citation type="submission" date="2016-10" db="EMBL/GenBank/DDBJ databases">
        <authorList>
            <person name="de Groot N.N."/>
        </authorList>
    </citation>
    <scope>NUCLEOTIDE SEQUENCE [LARGE SCALE GENOMIC DNA]</scope>
    <source>
        <strain evidence="15 16">DSM 9179</strain>
    </source>
</reference>
<dbReference type="EMBL" id="FOJI01000011">
    <property type="protein sequence ID" value="SEW34892.1"/>
    <property type="molecule type" value="Genomic_DNA"/>
</dbReference>
<dbReference type="Gene3D" id="2.40.30.10">
    <property type="entry name" value="Translation factors"/>
    <property type="match status" value="1"/>
</dbReference>
<evidence type="ECO:0000256" key="12">
    <source>
        <dbReference type="PIRSR" id="PIRSR006816-1"/>
    </source>
</evidence>
<feature type="domain" description="FAD-binding FR-type" evidence="14">
    <location>
        <begin position="3"/>
        <end position="101"/>
    </location>
</feature>
<dbReference type="InterPro" id="IPR017938">
    <property type="entry name" value="Riboflavin_synthase-like_b-brl"/>
</dbReference>
<feature type="binding site" evidence="11 13">
    <location>
        <position position="221"/>
    </location>
    <ligand>
        <name>[2Fe-2S] cluster</name>
        <dbReference type="ChEBI" id="CHEBI:190135"/>
    </ligand>
</feature>
<evidence type="ECO:0000256" key="4">
    <source>
        <dbReference type="ARBA" id="ARBA00022714"/>
    </source>
</evidence>
<dbReference type="PIRSF" id="PIRSF006816">
    <property type="entry name" value="Cyc3_hyd_g"/>
    <property type="match status" value="1"/>
</dbReference>
<dbReference type="Proteomes" id="UP000199701">
    <property type="component" value="Unassembled WGS sequence"/>
</dbReference>
<dbReference type="HAMAP" id="MF_01211">
    <property type="entry name" value="DHODB_Fe_S_bind"/>
    <property type="match status" value="1"/>
</dbReference>
<keyword evidence="5 11" id="KW-0479">Metal-binding</keyword>
<dbReference type="GO" id="GO:0044205">
    <property type="term" value="P:'de novo' UMP biosynthetic process"/>
    <property type="evidence" value="ECO:0007669"/>
    <property type="project" value="UniProtKB-UniRule"/>
</dbReference>
<keyword evidence="16" id="KW-1185">Reference proteome</keyword>
<evidence type="ECO:0000256" key="9">
    <source>
        <dbReference type="ARBA" id="ARBA00023004"/>
    </source>
</evidence>
<dbReference type="UniPathway" id="UPA00070">
    <property type="reaction ID" value="UER00945"/>
</dbReference>
<keyword evidence="7 11" id="KW-0665">Pyrimidine biosynthesis</keyword>
<dbReference type="SUPFAM" id="SSF63380">
    <property type="entry name" value="Riboflavin synthase domain-like"/>
    <property type="match status" value="1"/>
</dbReference>
<evidence type="ECO:0000256" key="11">
    <source>
        <dbReference type="HAMAP-Rule" id="MF_01211"/>
    </source>
</evidence>
<keyword evidence="4 11" id="KW-0001">2Fe-2S</keyword>
<evidence type="ECO:0000256" key="2">
    <source>
        <dbReference type="ARBA" id="ARBA00022448"/>
    </source>
</evidence>
<evidence type="ECO:0000256" key="7">
    <source>
        <dbReference type="ARBA" id="ARBA00022975"/>
    </source>
</evidence>
<dbReference type="InterPro" id="IPR017927">
    <property type="entry name" value="FAD-bd_FR_type"/>
</dbReference>
<organism evidence="15 16">
    <name type="scientific">[Clostridium] fimetarium</name>
    <dbReference type="NCBI Taxonomy" id="99656"/>
    <lineage>
        <taxon>Bacteria</taxon>
        <taxon>Bacillati</taxon>
        <taxon>Bacillota</taxon>
        <taxon>Clostridia</taxon>
        <taxon>Lachnospirales</taxon>
        <taxon>Lachnospiraceae</taxon>
    </lineage>
</organism>
<keyword evidence="2 11" id="KW-0813">Transport</keyword>
<dbReference type="PANTHER" id="PTHR43513">
    <property type="entry name" value="DIHYDROOROTATE DEHYDROGENASE B (NAD(+)), ELECTRON TRANSFER SUBUNIT"/>
    <property type="match status" value="1"/>
</dbReference>
<dbReference type="GO" id="GO:0009055">
    <property type="term" value="F:electron transfer activity"/>
    <property type="evidence" value="ECO:0007669"/>
    <property type="project" value="UniProtKB-UniRule"/>
</dbReference>
<feature type="binding site" evidence="11 13">
    <location>
        <position position="218"/>
    </location>
    <ligand>
        <name>[2Fe-2S] cluster</name>
        <dbReference type="ChEBI" id="CHEBI:190135"/>
    </ligand>
</feature>
<name>A0A1I0R4H7_9FIRM</name>
<evidence type="ECO:0000313" key="15">
    <source>
        <dbReference type="EMBL" id="SEW34892.1"/>
    </source>
</evidence>
<evidence type="ECO:0000256" key="3">
    <source>
        <dbReference type="ARBA" id="ARBA00022630"/>
    </source>
</evidence>
<feature type="binding site" evidence="11 13">
    <location>
        <position position="213"/>
    </location>
    <ligand>
        <name>[2Fe-2S] cluster</name>
        <dbReference type="ChEBI" id="CHEBI:190135"/>
    </ligand>
</feature>
<evidence type="ECO:0000256" key="5">
    <source>
        <dbReference type="ARBA" id="ARBA00022723"/>
    </source>
</evidence>
<comment type="cofactor">
    <cofactor evidence="13">
        <name>[2Fe-2S] cluster</name>
        <dbReference type="ChEBI" id="CHEBI:190135"/>
    </cofactor>
    <text evidence="13">Binds 1 [2Fe-2S] cluster per subunit.</text>
</comment>
<keyword evidence="6 11" id="KW-0274">FAD</keyword>
<evidence type="ECO:0000259" key="14">
    <source>
        <dbReference type="PROSITE" id="PS51384"/>
    </source>
</evidence>
<gene>
    <name evidence="11" type="primary">pyrK</name>
    <name evidence="15" type="ORF">SAMN05421659_111133</name>
</gene>
<dbReference type="GO" id="GO:0050660">
    <property type="term" value="F:flavin adenine dinucleotide binding"/>
    <property type="evidence" value="ECO:0007669"/>
    <property type="project" value="InterPro"/>
</dbReference>
<dbReference type="OrthoDB" id="9789468at2"/>
<dbReference type="InterPro" id="IPR019480">
    <property type="entry name" value="Dihydroorotate_DH_Fe-S-bd"/>
</dbReference>
<dbReference type="Gene3D" id="3.40.50.80">
    <property type="entry name" value="Nucleotide-binding domain of ferredoxin-NADP reductase (FNR) module"/>
    <property type="match status" value="1"/>
</dbReference>
<dbReference type="InterPro" id="IPR023455">
    <property type="entry name" value="Dihydroorotate_DHASE_ETsu"/>
</dbReference>
<dbReference type="NCBIfam" id="NF000798">
    <property type="entry name" value="PRK00054.1-3"/>
    <property type="match status" value="1"/>
</dbReference>
<dbReference type="GO" id="GO:0046872">
    <property type="term" value="F:metal ion binding"/>
    <property type="evidence" value="ECO:0007669"/>
    <property type="project" value="UniProtKB-KW"/>
</dbReference>
<evidence type="ECO:0000256" key="8">
    <source>
        <dbReference type="ARBA" id="ARBA00022982"/>
    </source>
</evidence>
<comment type="cofactor">
    <cofactor evidence="11 12">
        <name>FAD</name>
        <dbReference type="ChEBI" id="CHEBI:57692"/>
    </cofactor>
    <text evidence="11 12">Binds 1 FAD per subunit.</text>
</comment>
<feature type="binding site" evidence="11 13">
    <location>
        <position position="240"/>
    </location>
    <ligand>
        <name>[2Fe-2S] cluster</name>
        <dbReference type="ChEBI" id="CHEBI:190135"/>
    </ligand>
</feature>
<evidence type="ECO:0000256" key="10">
    <source>
        <dbReference type="ARBA" id="ARBA00023014"/>
    </source>
</evidence>
<keyword evidence="9 11" id="KW-0408">Iron</keyword>
<protein>
    <recommendedName>
        <fullName evidence="11">Dihydroorotate dehydrogenase B (NAD(+)), electron transfer subunit</fullName>
    </recommendedName>
    <alternativeName>
        <fullName evidence="11">Dihydroorotate oxidase B, electron transfer subunit</fullName>
    </alternativeName>
</protein>
<sequence length="253" mass="27844">MTSGFKEKTVVVKQEKIASDVYSMWIQTEDIAKNAKAGQFITVFSKDGSRLLPRPISICEIDGSKLRIVYRVVGKGTKEFSTFKSDEVIDIQGPLGNGYTLFDKKAILLGGGIGIPPMLELAKQLNCEKEIVLGYRDELFLDEEFAQYGKVTIATEDGSVGTKGNVLDAMKEHSITGDVIYACGPKPMLRAIKVYAQENNIEAYISMEEKMACGVGACLGCVCQSTEIDDHSRVYNKRVCKEGPVFNSKEVEI</sequence>
<dbReference type="PANTHER" id="PTHR43513:SF3">
    <property type="entry name" value="DIHYDROOROTATE DEHYDROGENASE B (NAD(+)), ELECTRON TRANSFER SUBUNIT-RELATED"/>
    <property type="match status" value="1"/>
</dbReference>
<dbReference type="STRING" id="99656.SAMN05421659_111133"/>
<feature type="binding site" evidence="11 12">
    <location>
        <begin position="76"/>
        <end position="77"/>
    </location>
    <ligand>
        <name>FAD</name>
        <dbReference type="ChEBI" id="CHEBI:57692"/>
    </ligand>
</feature>
<dbReference type="SUPFAM" id="SSF52343">
    <property type="entry name" value="Ferredoxin reductase-like, C-terminal NADP-linked domain"/>
    <property type="match status" value="1"/>
</dbReference>
<dbReference type="Pfam" id="PF10418">
    <property type="entry name" value="DHODB_Fe-S_bind"/>
    <property type="match status" value="1"/>
</dbReference>